<dbReference type="EMBL" id="AQHY01000004">
    <property type="protein sequence ID" value="EOA58320.1"/>
    <property type="molecule type" value="Genomic_DNA"/>
</dbReference>
<feature type="region of interest" description="Disordered" evidence="8">
    <location>
        <begin position="325"/>
        <end position="352"/>
    </location>
</feature>
<organism evidence="9 10">
    <name type="scientific">Phocaeicola massiliensis B84634 = Timone 84634 = DSM 17679 = JCM 13223</name>
    <dbReference type="NCBI Taxonomy" id="1121098"/>
    <lineage>
        <taxon>Bacteria</taxon>
        <taxon>Pseudomonadati</taxon>
        <taxon>Bacteroidota</taxon>
        <taxon>Bacteroidia</taxon>
        <taxon>Bacteroidales</taxon>
        <taxon>Bacteroidaceae</taxon>
        <taxon>Phocaeicola</taxon>
    </lineage>
</organism>
<proteinExistence type="inferred from homology"/>
<dbReference type="NCBIfam" id="NF045542">
    <property type="entry name" value="Clp_rel_HeadMat"/>
    <property type="match status" value="1"/>
</dbReference>
<evidence type="ECO:0000256" key="4">
    <source>
        <dbReference type="ARBA" id="ARBA00022801"/>
    </source>
</evidence>
<evidence type="ECO:0000256" key="5">
    <source>
        <dbReference type="ARBA" id="ARBA00022825"/>
    </source>
</evidence>
<feature type="coiled-coil region" evidence="7">
    <location>
        <begin position="249"/>
        <end position="276"/>
    </location>
</feature>
<dbReference type="RefSeq" id="WP_005936102.1">
    <property type="nucleotide sequence ID" value="NZ_KB890364.1"/>
</dbReference>
<dbReference type="CDD" id="cd07016">
    <property type="entry name" value="S14_ClpP_1"/>
    <property type="match status" value="1"/>
</dbReference>
<dbReference type="Gene3D" id="3.90.226.10">
    <property type="entry name" value="2-enoyl-CoA Hydratase, Chain A, domain 1"/>
    <property type="match status" value="1"/>
</dbReference>
<dbReference type="GO" id="GO:0051117">
    <property type="term" value="F:ATPase binding"/>
    <property type="evidence" value="ECO:0007669"/>
    <property type="project" value="TreeGrafter"/>
</dbReference>
<keyword evidence="4" id="KW-0378">Hydrolase</keyword>
<name>U6RPA4_9BACT</name>
<keyword evidence="10" id="KW-1185">Reference proteome</keyword>
<dbReference type="PRINTS" id="PR00127">
    <property type="entry name" value="CLPPROTEASEP"/>
</dbReference>
<comment type="caution">
    <text evidence="9">The sequence shown here is derived from an EMBL/GenBank/DDBJ whole genome shotgun (WGS) entry which is preliminary data.</text>
</comment>
<keyword evidence="2" id="KW-0963">Cytoplasm</keyword>
<gene>
    <name evidence="9" type="ORF">HMPREF1534_00286</name>
</gene>
<dbReference type="HOGENOM" id="CLU_067552_0_0_10"/>
<evidence type="ECO:0000256" key="1">
    <source>
        <dbReference type="ARBA" id="ARBA00007039"/>
    </source>
</evidence>
<keyword evidence="5" id="KW-0720">Serine protease</keyword>
<dbReference type="GO" id="GO:0004176">
    <property type="term" value="F:ATP-dependent peptidase activity"/>
    <property type="evidence" value="ECO:0007669"/>
    <property type="project" value="InterPro"/>
</dbReference>
<evidence type="ECO:0000256" key="7">
    <source>
        <dbReference type="SAM" id="Coils"/>
    </source>
</evidence>
<dbReference type="InterPro" id="IPR023562">
    <property type="entry name" value="ClpP/TepA"/>
</dbReference>
<evidence type="ECO:0000313" key="9">
    <source>
        <dbReference type="EMBL" id="EOA58320.1"/>
    </source>
</evidence>
<dbReference type="eggNOG" id="COG0740">
    <property type="taxonomic scope" value="Bacteria"/>
</dbReference>
<evidence type="ECO:0000256" key="2">
    <source>
        <dbReference type="ARBA" id="ARBA00022490"/>
    </source>
</evidence>
<dbReference type="InterPro" id="IPR029045">
    <property type="entry name" value="ClpP/crotonase-like_dom_sf"/>
</dbReference>
<reference evidence="9 10" key="1">
    <citation type="submission" date="2013-04" db="EMBL/GenBank/DDBJ databases">
        <title>The Genome Sequence of Bacteroides massiliensis DSM 17679.</title>
        <authorList>
            <consortium name="The Broad Institute Genomics Platform"/>
            <person name="Earl A."/>
            <person name="Ward D."/>
            <person name="Feldgarden M."/>
            <person name="Gevers D."/>
            <person name="Martens E."/>
            <person name="Fenner L."/>
            <person name="Roux V."/>
            <person name="Mallet M.N."/>
            <person name="Raoult D."/>
            <person name="Walker B."/>
            <person name="Young S."/>
            <person name="Zeng Q."/>
            <person name="Gargeya S."/>
            <person name="Fitzgerald M."/>
            <person name="Haas B."/>
            <person name="Abouelleil A."/>
            <person name="Allen A.W."/>
            <person name="Alvarado L."/>
            <person name="Arachchi H.M."/>
            <person name="Berlin A.M."/>
            <person name="Chapman S.B."/>
            <person name="Gainer-Dewar J."/>
            <person name="Goldberg J."/>
            <person name="Griggs A."/>
            <person name="Gujja S."/>
            <person name="Hansen M."/>
            <person name="Howarth C."/>
            <person name="Imamovic A."/>
            <person name="Ireland A."/>
            <person name="Larimer J."/>
            <person name="McCowan C."/>
            <person name="Murphy C."/>
            <person name="Pearson M."/>
            <person name="Poon T.W."/>
            <person name="Priest M."/>
            <person name="Roberts A."/>
            <person name="Saif S."/>
            <person name="Shea T."/>
            <person name="Sisk P."/>
            <person name="Sykes S."/>
            <person name="Wortman J."/>
            <person name="Nusbaum C."/>
            <person name="Birren B."/>
        </authorList>
    </citation>
    <scope>NUCLEOTIDE SEQUENCE [LARGE SCALE GENOMIC DNA]</scope>
    <source>
        <strain evidence="10">B84634 / Timone 84634 / DSM 17679 / JCM 13223</strain>
    </source>
</reference>
<evidence type="ECO:0000256" key="3">
    <source>
        <dbReference type="ARBA" id="ARBA00022670"/>
    </source>
</evidence>
<dbReference type="GO" id="GO:0009368">
    <property type="term" value="C:endopeptidase Clp complex"/>
    <property type="evidence" value="ECO:0007669"/>
    <property type="project" value="TreeGrafter"/>
</dbReference>
<dbReference type="OrthoDB" id="9806592at2"/>
<evidence type="ECO:0000313" key="10">
    <source>
        <dbReference type="Proteomes" id="UP000017831"/>
    </source>
</evidence>
<evidence type="ECO:0000256" key="8">
    <source>
        <dbReference type="SAM" id="MobiDB-lite"/>
    </source>
</evidence>
<dbReference type="PANTHER" id="PTHR10381">
    <property type="entry name" value="ATP-DEPENDENT CLP PROTEASE PROTEOLYTIC SUBUNIT"/>
    <property type="match status" value="1"/>
</dbReference>
<dbReference type="InterPro" id="IPR001907">
    <property type="entry name" value="ClpP"/>
</dbReference>
<feature type="compositionally biased region" description="Basic and acidic residues" evidence="8">
    <location>
        <begin position="332"/>
        <end position="352"/>
    </location>
</feature>
<comment type="similarity">
    <text evidence="1 6">Belongs to the peptidase S14 family.</text>
</comment>
<sequence length="352" mass="39492">MTVFKSILNEDTACLLLYGEVNDEGGEGKISSRDVVNELLYLDGSYRNLNIRINSVGGDVYPGIAIFNAIRRCRSNVTIYIDGIAASIAGVIALCERRVEMSRYARIMLHNVSGGCYGNKDDLRDMIRELESLENTIGEIISHRCGKTPDEVKAEYFDGKDHWLKADEALAMGLVDAIYDVEESVPDGSTTDDIYRIFTNRLESFRQQPQSDNDMKLEDFKKIPRFANCADETAALAMLGETAARADQADLLETENSTLKEENGTLKAQMEQAEAERIDTAVEEAVADGRIDAGQKDTYKNLLKADFKNGMTALKALRQKRLLKNELGNPKPEADSTWERKQAEIRNRYQHR</sequence>
<dbReference type="GO" id="GO:0004252">
    <property type="term" value="F:serine-type endopeptidase activity"/>
    <property type="evidence" value="ECO:0007669"/>
    <property type="project" value="InterPro"/>
</dbReference>
<dbReference type="Pfam" id="PF00574">
    <property type="entry name" value="CLP_protease"/>
    <property type="match status" value="1"/>
</dbReference>
<dbReference type="PANTHER" id="PTHR10381:SF70">
    <property type="entry name" value="ATP-DEPENDENT CLP PROTEASE PROTEOLYTIC SUBUNIT"/>
    <property type="match status" value="1"/>
</dbReference>
<protein>
    <recommendedName>
        <fullName evidence="6">ATP-dependent Clp protease proteolytic subunit</fullName>
    </recommendedName>
</protein>
<dbReference type="PATRIC" id="fig|1121098.3.peg.288"/>
<dbReference type="Proteomes" id="UP000017831">
    <property type="component" value="Unassembled WGS sequence"/>
</dbReference>
<dbReference type="AlphaFoldDB" id="U6RPA4"/>
<dbReference type="GeneID" id="60063634"/>
<dbReference type="GO" id="GO:0006515">
    <property type="term" value="P:protein quality control for misfolded or incompletely synthesized proteins"/>
    <property type="evidence" value="ECO:0007669"/>
    <property type="project" value="TreeGrafter"/>
</dbReference>
<dbReference type="STRING" id="1121098.HMPREF1534_00286"/>
<evidence type="ECO:0000256" key="6">
    <source>
        <dbReference type="RuleBase" id="RU003567"/>
    </source>
</evidence>
<keyword evidence="7" id="KW-0175">Coiled coil</keyword>
<keyword evidence="3" id="KW-0645">Protease</keyword>
<accession>U6RPA4</accession>
<dbReference type="SUPFAM" id="SSF52096">
    <property type="entry name" value="ClpP/crotonase"/>
    <property type="match status" value="1"/>
</dbReference>